<gene>
    <name evidence="2" type="ORF">ACFOLH_03960</name>
</gene>
<dbReference type="InterPro" id="IPR025669">
    <property type="entry name" value="AAA_dom"/>
</dbReference>
<accession>A0ABV7WCF9</accession>
<dbReference type="Gene3D" id="3.40.50.300">
    <property type="entry name" value="P-loop containing nucleotide triphosphate hydrolases"/>
    <property type="match status" value="1"/>
</dbReference>
<dbReference type="InterPro" id="IPR050678">
    <property type="entry name" value="DNA_Partitioning_ATPase"/>
</dbReference>
<dbReference type="CDD" id="cd02042">
    <property type="entry name" value="ParAB_family"/>
    <property type="match status" value="1"/>
</dbReference>
<keyword evidence="3" id="KW-1185">Reference proteome</keyword>
<evidence type="ECO:0000259" key="1">
    <source>
        <dbReference type="Pfam" id="PF13614"/>
    </source>
</evidence>
<evidence type="ECO:0000313" key="3">
    <source>
        <dbReference type="Proteomes" id="UP001595685"/>
    </source>
</evidence>
<sequence length="267" mass="28079">MVVLAVSSLKGGVGKTTVTLGLASAALARGVPTLVVDLDPQADATTGLDVAARRDATVADVLANPRRGEIARAVAPSGWAGDQPGVLDVMLGSEASVDHDHTSRPRAMRALATALGKLAGYDLVLVDCPPSLGGLTRTGLVASDRALVVSEPAIFSVAAADRALRAVDALRRSDAPQLQPLGIVVNRFRERSPEHRYRLEELTTLFGPLVLRPTLPDRSAVQQSQGATTPVHRWTGHGGPELAAAFDSHLDRVLRAGASRRQARRPD</sequence>
<dbReference type="EMBL" id="JBHRWW010000002">
    <property type="protein sequence ID" value="MFC3687489.1"/>
    <property type="molecule type" value="Genomic_DNA"/>
</dbReference>
<comment type="caution">
    <text evidence="2">The sequence shown here is derived from an EMBL/GenBank/DDBJ whole genome shotgun (WGS) entry which is preliminary data.</text>
</comment>
<dbReference type="InterPro" id="IPR027417">
    <property type="entry name" value="P-loop_NTPase"/>
</dbReference>
<feature type="domain" description="AAA" evidence="1">
    <location>
        <begin position="3"/>
        <end position="178"/>
    </location>
</feature>
<organism evidence="2 3">
    <name type="scientific">Aquipuribacter hungaricus</name>
    <dbReference type="NCBI Taxonomy" id="545624"/>
    <lineage>
        <taxon>Bacteria</taxon>
        <taxon>Bacillati</taxon>
        <taxon>Actinomycetota</taxon>
        <taxon>Actinomycetes</taxon>
        <taxon>Micrococcales</taxon>
        <taxon>Intrasporangiaceae</taxon>
        <taxon>Aquipuribacter</taxon>
    </lineage>
</organism>
<evidence type="ECO:0000313" key="2">
    <source>
        <dbReference type="EMBL" id="MFC3687489.1"/>
    </source>
</evidence>
<proteinExistence type="predicted"/>
<name>A0ABV7WCF9_9MICO</name>
<dbReference type="RefSeq" id="WP_340294275.1">
    <property type="nucleotide sequence ID" value="NZ_JBBEOI010000148.1"/>
</dbReference>
<reference evidence="3" key="1">
    <citation type="journal article" date="2019" name="Int. J. Syst. Evol. Microbiol.">
        <title>The Global Catalogue of Microorganisms (GCM) 10K type strain sequencing project: providing services to taxonomists for standard genome sequencing and annotation.</title>
        <authorList>
            <consortium name="The Broad Institute Genomics Platform"/>
            <consortium name="The Broad Institute Genome Sequencing Center for Infectious Disease"/>
            <person name="Wu L."/>
            <person name="Ma J."/>
        </authorList>
    </citation>
    <scope>NUCLEOTIDE SEQUENCE [LARGE SCALE GENOMIC DNA]</scope>
    <source>
        <strain evidence="3">NCAIM B.02333</strain>
    </source>
</reference>
<dbReference type="Pfam" id="PF13614">
    <property type="entry name" value="AAA_31"/>
    <property type="match status" value="1"/>
</dbReference>
<protein>
    <submittedName>
        <fullName evidence="2">ParA family protein</fullName>
    </submittedName>
</protein>
<dbReference type="PANTHER" id="PTHR13696">
    <property type="entry name" value="P-LOOP CONTAINING NUCLEOSIDE TRIPHOSPHATE HYDROLASE"/>
    <property type="match status" value="1"/>
</dbReference>
<dbReference type="PANTHER" id="PTHR13696:SF52">
    <property type="entry name" value="PARA FAMILY PROTEIN CT_582"/>
    <property type="match status" value="1"/>
</dbReference>
<dbReference type="SUPFAM" id="SSF52540">
    <property type="entry name" value="P-loop containing nucleoside triphosphate hydrolases"/>
    <property type="match status" value="1"/>
</dbReference>
<dbReference type="Proteomes" id="UP001595685">
    <property type="component" value="Unassembled WGS sequence"/>
</dbReference>